<keyword evidence="6" id="KW-1185">Reference proteome</keyword>
<dbReference type="CDD" id="cd00037">
    <property type="entry name" value="CLECT"/>
    <property type="match status" value="1"/>
</dbReference>
<evidence type="ECO:0000313" key="6">
    <source>
        <dbReference type="Proteomes" id="UP001497623"/>
    </source>
</evidence>
<reference evidence="5 6" key="1">
    <citation type="submission" date="2024-05" db="EMBL/GenBank/DDBJ databases">
        <authorList>
            <person name="Wallberg A."/>
        </authorList>
    </citation>
    <scope>NUCLEOTIDE SEQUENCE [LARGE SCALE GENOMIC DNA]</scope>
</reference>
<feature type="chain" id="PRO_5043662854" description="C-type lectin domain-containing protein" evidence="3">
    <location>
        <begin position="21"/>
        <end position="305"/>
    </location>
</feature>
<organism evidence="5 6">
    <name type="scientific">Meganyctiphanes norvegica</name>
    <name type="common">Northern krill</name>
    <name type="synonym">Thysanopoda norvegica</name>
    <dbReference type="NCBI Taxonomy" id="48144"/>
    <lineage>
        <taxon>Eukaryota</taxon>
        <taxon>Metazoa</taxon>
        <taxon>Ecdysozoa</taxon>
        <taxon>Arthropoda</taxon>
        <taxon>Crustacea</taxon>
        <taxon>Multicrustacea</taxon>
        <taxon>Malacostraca</taxon>
        <taxon>Eumalacostraca</taxon>
        <taxon>Eucarida</taxon>
        <taxon>Euphausiacea</taxon>
        <taxon>Euphausiidae</taxon>
        <taxon>Meganyctiphanes</taxon>
    </lineage>
</organism>
<feature type="compositionally biased region" description="Polar residues" evidence="1">
    <location>
        <begin position="247"/>
        <end position="258"/>
    </location>
</feature>
<evidence type="ECO:0000259" key="4">
    <source>
        <dbReference type="PROSITE" id="PS50041"/>
    </source>
</evidence>
<gene>
    <name evidence="5" type="ORF">MNOR_LOCUS9322</name>
</gene>
<dbReference type="InterPro" id="IPR001304">
    <property type="entry name" value="C-type_lectin-like"/>
</dbReference>
<keyword evidence="3" id="KW-0732">Signal</keyword>
<feature type="region of interest" description="Disordered" evidence="1">
    <location>
        <begin position="247"/>
        <end position="267"/>
    </location>
</feature>
<dbReference type="AlphaFoldDB" id="A0AAV2Q841"/>
<proteinExistence type="predicted"/>
<dbReference type="InterPro" id="IPR016187">
    <property type="entry name" value="CTDL_fold"/>
</dbReference>
<dbReference type="PROSITE" id="PS50041">
    <property type="entry name" value="C_TYPE_LECTIN_2"/>
    <property type="match status" value="1"/>
</dbReference>
<dbReference type="Proteomes" id="UP001497623">
    <property type="component" value="Unassembled WGS sequence"/>
</dbReference>
<evidence type="ECO:0000313" key="5">
    <source>
        <dbReference type="EMBL" id="CAL4073835.1"/>
    </source>
</evidence>
<keyword evidence="2" id="KW-1133">Transmembrane helix</keyword>
<evidence type="ECO:0000256" key="1">
    <source>
        <dbReference type="SAM" id="MobiDB-lite"/>
    </source>
</evidence>
<name>A0AAV2Q841_MEGNR</name>
<dbReference type="EMBL" id="CAXKWB010004496">
    <property type="protein sequence ID" value="CAL4073835.1"/>
    <property type="molecule type" value="Genomic_DNA"/>
</dbReference>
<feature type="signal peptide" evidence="3">
    <location>
        <begin position="1"/>
        <end position="20"/>
    </location>
</feature>
<dbReference type="InterPro" id="IPR016186">
    <property type="entry name" value="C-type_lectin-like/link_sf"/>
</dbReference>
<comment type="caution">
    <text evidence="5">The sequence shown here is derived from an EMBL/GenBank/DDBJ whole genome shotgun (WGS) entry which is preliminary data.</text>
</comment>
<dbReference type="SMART" id="SM00034">
    <property type="entry name" value="CLECT"/>
    <property type="match status" value="1"/>
</dbReference>
<keyword evidence="2" id="KW-0812">Transmembrane</keyword>
<accession>A0AAV2Q841</accession>
<dbReference type="SUPFAM" id="SSF56436">
    <property type="entry name" value="C-type lectin-like"/>
    <property type="match status" value="1"/>
</dbReference>
<dbReference type="Pfam" id="PF00059">
    <property type="entry name" value="Lectin_C"/>
    <property type="match status" value="1"/>
</dbReference>
<feature type="domain" description="C-type lectin" evidence="4">
    <location>
        <begin position="28"/>
        <end position="165"/>
    </location>
</feature>
<evidence type="ECO:0000256" key="3">
    <source>
        <dbReference type="SAM" id="SignalP"/>
    </source>
</evidence>
<dbReference type="Gene3D" id="3.10.100.10">
    <property type="entry name" value="Mannose-Binding Protein A, subunit A"/>
    <property type="match status" value="1"/>
</dbReference>
<evidence type="ECO:0000256" key="2">
    <source>
        <dbReference type="SAM" id="Phobius"/>
    </source>
</evidence>
<keyword evidence="2" id="KW-0472">Membrane</keyword>
<protein>
    <recommendedName>
        <fullName evidence="4">C-type lectin domain-containing protein</fullName>
    </recommendedName>
</protein>
<sequence length="305" mass="34158">MEPALKHCIALLLIISYVDSVHWINSTSDGRQFLFTNEKKSWTEAKEFCEEHNTTLVELPHKSGSQMKEYLINLPGEVSLPHEFWLGGQNPTRKSEKKWGQWSWLSNEPIQEDAWALNEPNNARDYLYFHETKAYKNTTYCILFNKGENGLWDHKCADEKHFLCEKTCKPKKSCSNKGGSCNFSAVSCNGTILPNGCEGNDCHCCIPPGSYTGAIIGSIGAILLILVLIFIVIIFLKKRKSKDQQEQSLANLSPQQSGHGMGSRHDSENSLYGVVMEKSEAQVPNRGSQYVSENSLYGATVGRDA</sequence>
<feature type="transmembrane region" description="Helical" evidence="2">
    <location>
        <begin position="211"/>
        <end position="236"/>
    </location>
</feature>